<feature type="region of interest" description="Disordered" evidence="1">
    <location>
        <begin position="119"/>
        <end position="145"/>
    </location>
</feature>
<proteinExistence type="predicted"/>
<accession>A0ABQ7BKN1</accession>
<keyword evidence="4" id="KW-1185">Reference proteome</keyword>
<protein>
    <recommendedName>
        <fullName evidence="5">Transmembrane protein</fullName>
    </recommendedName>
</protein>
<dbReference type="EMBL" id="QGKV02001507">
    <property type="protein sequence ID" value="KAF3532838.1"/>
    <property type="molecule type" value="Genomic_DNA"/>
</dbReference>
<evidence type="ECO:0000313" key="3">
    <source>
        <dbReference type="EMBL" id="KAF3532838.1"/>
    </source>
</evidence>
<evidence type="ECO:0000256" key="2">
    <source>
        <dbReference type="SAM" id="Phobius"/>
    </source>
</evidence>
<dbReference type="Proteomes" id="UP000266723">
    <property type="component" value="Unassembled WGS sequence"/>
</dbReference>
<comment type="caution">
    <text evidence="3">The sequence shown here is derived from an EMBL/GenBank/DDBJ whole genome shotgun (WGS) entry which is preliminary data.</text>
</comment>
<sequence>MFYNGMTRCGSEREESRCIEESGEVSQGLVEEEKKSQREMENEKKKRQWEEVKTPQVTMVVEAKTVTMIKQLIVVVVAMLHGFRSSKGILVILWLLLGFSGHKIFSAHILASPSIDTNTVSSIDSPSPRQLPLARQTDYASVKRA</sequence>
<keyword evidence="2" id="KW-0472">Membrane</keyword>
<organism evidence="3 4">
    <name type="scientific">Brassica cretica</name>
    <name type="common">Mustard</name>
    <dbReference type="NCBI Taxonomy" id="69181"/>
    <lineage>
        <taxon>Eukaryota</taxon>
        <taxon>Viridiplantae</taxon>
        <taxon>Streptophyta</taxon>
        <taxon>Embryophyta</taxon>
        <taxon>Tracheophyta</taxon>
        <taxon>Spermatophyta</taxon>
        <taxon>Magnoliopsida</taxon>
        <taxon>eudicotyledons</taxon>
        <taxon>Gunneridae</taxon>
        <taxon>Pentapetalae</taxon>
        <taxon>rosids</taxon>
        <taxon>malvids</taxon>
        <taxon>Brassicales</taxon>
        <taxon>Brassicaceae</taxon>
        <taxon>Brassiceae</taxon>
        <taxon>Brassica</taxon>
    </lineage>
</organism>
<feature type="transmembrane region" description="Helical" evidence="2">
    <location>
        <begin position="89"/>
        <end position="111"/>
    </location>
</feature>
<name>A0ABQ7BKN1_BRACR</name>
<gene>
    <name evidence="3" type="ORF">DY000_02040528</name>
</gene>
<evidence type="ECO:0000313" key="4">
    <source>
        <dbReference type="Proteomes" id="UP000266723"/>
    </source>
</evidence>
<feature type="region of interest" description="Disordered" evidence="1">
    <location>
        <begin position="21"/>
        <end position="51"/>
    </location>
</feature>
<evidence type="ECO:0008006" key="5">
    <source>
        <dbReference type="Google" id="ProtNLM"/>
    </source>
</evidence>
<feature type="compositionally biased region" description="Polar residues" evidence="1">
    <location>
        <begin position="119"/>
        <end position="128"/>
    </location>
</feature>
<keyword evidence="2" id="KW-1133">Transmembrane helix</keyword>
<evidence type="ECO:0000256" key="1">
    <source>
        <dbReference type="SAM" id="MobiDB-lite"/>
    </source>
</evidence>
<keyword evidence="2" id="KW-0812">Transmembrane</keyword>
<reference evidence="3 4" key="1">
    <citation type="journal article" date="2020" name="BMC Genomics">
        <title>Intraspecific diversification of the crop wild relative Brassica cretica Lam. using demographic model selection.</title>
        <authorList>
            <person name="Kioukis A."/>
            <person name="Michalopoulou V.A."/>
            <person name="Briers L."/>
            <person name="Pirintsos S."/>
            <person name="Studholme D.J."/>
            <person name="Pavlidis P."/>
            <person name="Sarris P.F."/>
        </authorList>
    </citation>
    <scope>NUCLEOTIDE SEQUENCE [LARGE SCALE GENOMIC DNA]</scope>
    <source>
        <strain evidence="4">cv. PFS-1207/04</strain>
    </source>
</reference>
<feature type="compositionally biased region" description="Basic and acidic residues" evidence="1">
    <location>
        <begin position="31"/>
        <end position="51"/>
    </location>
</feature>